<keyword evidence="3" id="KW-1185">Reference proteome</keyword>
<evidence type="ECO:0000313" key="2">
    <source>
        <dbReference type="EMBL" id="MBB4648897.1"/>
    </source>
</evidence>
<sequence length="212" mass="23578">MATKQKTKPEIEDRLLVIGCGMIAREVLAVKERLGLDHLELTCLPADFHFRPDRIAPAMDKAITEAKAEGYRHIYVGYADCGTGGLLDRVCEKHSVERIVGPHCFAFYQGAEAYAKVGDADMMSFYMTDFLCRQFDAFFIKPLGLDRHPELVTDYFGNYEKLIYLAQTDDPALDKVAEDAAKMLGLVYERRSTGYGDLPQALANAASAAADH</sequence>
<dbReference type="InterPro" id="IPR012437">
    <property type="entry name" value="DUF1638"/>
</dbReference>
<protein>
    <recommendedName>
        <fullName evidence="1">DUF1638 domain-containing protein</fullName>
    </recommendedName>
</protein>
<dbReference type="Pfam" id="PF07796">
    <property type="entry name" value="DUF1638"/>
    <property type="match status" value="1"/>
</dbReference>
<accession>A0ABR6KWN4</accession>
<organism evidence="2 3">
    <name type="scientific">Aminobacter niigataensis</name>
    <dbReference type="NCBI Taxonomy" id="83265"/>
    <lineage>
        <taxon>Bacteria</taxon>
        <taxon>Pseudomonadati</taxon>
        <taxon>Pseudomonadota</taxon>
        <taxon>Alphaproteobacteria</taxon>
        <taxon>Hyphomicrobiales</taxon>
        <taxon>Phyllobacteriaceae</taxon>
        <taxon>Aminobacter</taxon>
    </lineage>
</organism>
<evidence type="ECO:0000259" key="1">
    <source>
        <dbReference type="Pfam" id="PF07796"/>
    </source>
</evidence>
<feature type="domain" description="DUF1638" evidence="1">
    <location>
        <begin position="43"/>
        <end position="201"/>
    </location>
</feature>
<dbReference type="RefSeq" id="WP_183260593.1">
    <property type="nucleotide sequence ID" value="NZ_BAAAVZ010000008.1"/>
</dbReference>
<name>A0ABR6KWN4_9HYPH</name>
<comment type="caution">
    <text evidence="2">The sequence shown here is derived from an EMBL/GenBank/DDBJ whole genome shotgun (WGS) entry which is preliminary data.</text>
</comment>
<gene>
    <name evidence="2" type="ORF">GGQ99_000619</name>
</gene>
<evidence type="ECO:0000313" key="3">
    <source>
        <dbReference type="Proteomes" id="UP000539538"/>
    </source>
</evidence>
<dbReference type="EMBL" id="JACHOT010000001">
    <property type="protein sequence ID" value="MBB4648897.1"/>
    <property type="molecule type" value="Genomic_DNA"/>
</dbReference>
<reference evidence="2 3" key="1">
    <citation type="submission" date="2020-08" db="EMBL/GenBank/DDBJ databases">
        <title>Genomic Encyclopedia of Type Strains, Phase IV (KMG-IV): sequencing the most valuable type-strain genomes for metagenomic binning, comparative biology and taxonomic classification.</title>
        <authorList>
            <person name="Goeker M."/>
        </authorList>
    </citation>
    <scope>NUCLEOTIDE SEQUENCE [LARGE SCALE GENOMIC DNA]</scope>
    <source>
        <strain evidence="2 3">DSM 7050</strain>
    </source>
</reference>
<proteinExistence type="predicted"/>
<dbReference type="Proteomes" id="UP000539538">
    <property type="component" value="Unassembled WGS sequence"/>
</dbReference>